<dbReference type="Pfam" id="PF00578">
    <property type="entry name" value="AhpC-TSA"/>
    <property type="match status" value="1"/>
</dbReference>
<evidence type="ECO:0000256" key="2">
    <source>
        <dbReference type="ARBA" id="ARBA00022490"/>
    </source>
</evidence>
<evidence type="ECO:0000256" key="4">
    <source>
        <dbReference type="ARBA" id="ARBA00022862"/>
    </source>
</evidence>
<dbReference type="InterPro" id="IPR013766">
    <property type="entry name" value="Thioredoxin_domain"/>
</dbReference>
<dbReference type="GO" id="GO:0006979">
    <property type="term" value="P:response to oxidative stress"/>
    <property type="evidence" value="ECO:0007669"/>
    <property type="project" value="TreeGrafter"/>
</dbReference>
<dbReference type="InterPro" id="IPR036249">
    <property type="entry name" value="Thioredoxin-like_sf"/>
</dbReference>
<dbReference type="InterPro" id="IPR022915">
    <property type="entry name" value="Peroxiredoxin_TDXH"/>
</dbReference>
<dbReference type="GO" id="GO:0045454">
    <property type="term" value="P:cell redox homeostasis"/>
    <property type="evidence" value="ECO:0007669"/>
    <property type="project" value="TreeGrafter"/>
</dbReference>
<dbReference type="HAMAP" id="MF_00401">
    <property type="entry name" value="Peroxiredoxin"/>
    <property type="match status" value="1"/>
</dbReference>
<feature type="domain" description="Thioredoxin" evidence="10">
    <location>
        <begin position="6"/>
        <end position="161"/>
    </location>
</feature>
<dbReference type="Gene3D" id="3.30.1020.10">
    <property type="entry name" value="Antioxidant, Horf6, Chain A, domain2"/>
    <property type="match status" value="1"/>
</dbReference>
<proteinExistence type="inferred from homology"/>
<comment type="subcellular location">
    <subcellularLocation>
        <location evidence="8">Cytoplasm</location>
    </subcellularLocation>
</comment>
<comment type="function">
    <text evidence="8">Thiol-specific peroxidase that catalyzes the reduction of hydrogen peroxide and organic hydroperoxides to water and alcohols, respectively. Plays a role in cell protection against oxidative stress by detoxifying peroxides.</text>
</comment>
<dbReference type="RefSeq" id="WP_013656306.1">
    <property type="nucleotide sequence ID" value="NC_015275.1"/>
</dbReference>
<dbReference type="InterPro" id="IPR045020">
    <property type="entry name" value="PRX_1cys"/>
</dbReference>
<keyword evidence="6 8" id="KW-0676">Redox-active center</keyword>
<dbReference type="Pfam" id="PF10417">
    <property type="entry name" value="1-cysPrx_C"/>
    <property type="match status" value="1"/>
</dbReference>
<dbReference type="eggNOG" id="COG0450">
    <property type="taxonomic scope" value="Bacteria"/>
</dbReference>
<keyword evidence="5 8" id="KW-0560">Oxidoreductase</keyword>
<dbReference type="GO" id="GO:0033554">
    <property type="term" value="P:cellular response to stress"/>
    <property type="evidence" value="ECO:0007669"/>
    <property type="project" value="TreeGrafter"/>
</dbReference>
<dbReference type="GO" id="GO:0042744">
    <property type="term" value="P:hydrogen peroxide catabolic process"/>
    <property type="evidence" value="ECO:0007669"/>
    <property type="project" value="TreeGrafter"/>
</dbReference>
<sequence length="213" mass="24107">MPDNFVLIGDQLPQMKVQTTHGIRVIPDDYEGKWLILFSHPGDFTPVCTTEFVSFAENYPTFQKLNADLLGLSVDQVQPHIEWVNWIKDNLGVTIPFPIIADPLGNVAKRLGMIQTATGTKTVRAVYYVDPTGKVRLILYYPAEVGRNMEEIIRALVALQVADANKVAMPANWPNNELIQDQVIIPPATDIYEAEENAKLYNNYAWWFAYKPL</sequence>
<dbReference type="InterPro" id="IPR050217">
    <property type="entry name" value="Peroxiredoxin"/>
</dbReference>
<comment type="miscellaneous">
    <text evidence="8">The active site is a conserved redox-active cysteine residue, the peroxidatic cysteine (C(P)), which makes the nucleophilic attack on the peroxide substrate. The peroxide oxidizes the C(P)-SH to cysteine sulfenic acid (C(P)-SOH), which then reacts with another cysteine residue, the resolving cysteine (C(R)), to form a disulfide bridge. The disulfide is subsequently reduced by an appropriate electron donor to complete the catalytic cycle. In this 1-Cys peroxiredoxin, no C(R) is present and C(P) instead forms a disulfide with a cysteine from another protein or with a small thiol molecule.</text>
</comment>
<comment type="similarity">
    <text evidence="7 8">Belongs to the peroxiredoxin family. Prx6 subfamily.</text>
</comment>
<dbReference type="InterPro" id="IPR024706">
    <property type="entry name" value="Peroxiredoxin_AhpC-typ"/>
</dbReference>
<dbReference type="CDD" id="cd03016">
    <property type="entry name" value="PRX_1cys"/>
    <property type="match status" value="1"/>
</dbReference>
<protein>
    <recommendedName>
        <fullName evidence="8">Peroxiredoxin</fullName>
        <ecNumber evidence="8">1.11.1.24</ecNumber>
    </recommendedName>
    <alternativeName>
        <fullName evidence="8">Thioredoxin-dependent peroxiredoxin</fullName>
    </alternativeName>
</protein>
<evidence type="ECO:0000256" key="6">
    <source>
        <dbReference type="ARBA" id="ARBA00023284"/>
    </source>
</evidence>
<evidence type="ECO:0000313" key="11">
    <source>
        <dbReference type="EMBL" id="ADZ83007.1"/>
    </source>
</evidence>
<feature type="active site" description="Cysteine sulfenic acid (-SOH) intermediate; for peroxidase activity" evidence="9">
    <location>
        <position position="48"/>
    </location>
</feature>
<evidence type="ECO:0000259" key="10">
    <source>
        <dbReference type="PROSITE" id="PS51352"/>
    </source>
</evidence>
<name>F2JHA9_CELLD</name>
<dbReference type="AlphaFoldDB" id="F2JHA9"/>
<dbReference type="GO" id="GO:0008379">
    <property type="term" value="F:thioredoxin peroxidase activity"/>
    <property type="evidence" value="ECO:0007669"/>
    <property type="project" value="TreeGrafter"/>
</dbReference>
<comment type="subunit">
    <text evidence="8">Homodecamer. Pentamer of dimers that assemble into a ring structure.</text>
</comment>
<dbReference type="EMBL" id="CP002582">
    <property type="protein sequence ID" value="ADZ83007.1"/>
    <property type="molecule type" value="Genomic_DNA"/>
</dbReference>
<comment type="caution">
    <text evidence="8">Lacks conserved residue(s) required for the propagation of feature annotation.</text>
</comment>
<dbReference type="InterPro" id="IPR019479">
    <property type="entry name" value="Peroxiredoxin_C"/>
</dbReference>
<dbReference type="EC" id="1.11.1.24" evidence="8"/>
<feature type="active site" description="Cysteine sulfenic acid (-SOH) intermediate" evidence="8">
    <location>
        <position position="48"/>
    </location>
</feature>
<dbReference type="Proteomes" id="UP000008467">
    <property type="component" value="Chromosome"/>
</dbReference>
<dbReference type="STRING" id="642492.Clole_1280"/>
<keyword evidence="12" id="KW-1185">Reference proteome</keyword>
<dbReference type="GO" id="GO:0005829">
    <property type="term" value="C:cytosol"/>
    <property type="evidence" value="ECO:0007669"/>
    <property type="project" value="TreeGrafter"/>
</dbReference>
<dbReference type="PANTHER" id="PTHR10681:SF121">
    <property type="entry name" value="ALKYL HYDROPEROXIDE REDUCTASE C"/>
    <property type="match status" value="1"/>
</dbReference>
<evidence type="ECO:0000256" key="1">
    <source>
        <dbReference type="ARBA" id="ARBA00009796"/>
    </source>
</evidence>
<evidence type="ECO:0000313" key="12">
    <source>
        <dbReference type="Proteomes" id="UP000008467"/>
    </source>
</evidence>
<comment type="catalytic activity">
    <reaction evidence="8">
        <text>a hydroperoxide + [thioredoxin]-dithiol = an alcohol + [thioredoxin]-disulfide + H2O</text>
        <dbReference type="Rhea" id="RHEA:62620"/>
        <dbReference type="Rhea" id="RHEA-COMP:10698"/>
        <dbReference type="Rhea" id="RHEA-COMP:10700"/>
        <dbReference type="ChEBI" id="CHEBI:15377"/>
        <dbReference type="ChEBI" id="CHEBI:29950"/>
        <dbReference type="ChEBI" id="CHEBI:30879"/>
        <dbReference type="ChEBI" id="CHEBI:35924"/>
        <dbReference type="ChEBI" id="CHEBI:50058"/>
        <dbReference type="EC" id="1.11.1.24"/>
    </reaction>
</comment>
<dbReference type="InterPro" id="IPR000866">
    <property type="entry name" value="AhpC/TSA"/>
</dbReference>
<feature type="binding site" evidence="8">
    <location>
        <position position="124"/>
    </location>
    <ligand>
        <name>substrate</name>
    </ligand>
</feature>
<gene>
    <name evidence="11" type="ordered locus">Clole_1280</name>
</gene>
<dbReference type="Gene3D" id="3.40.30.10">
    <property type="entry name" value="Glutaredoxin"/>
    <property type="match status" value="1"/>
</dbReference>
<comment type="similarity">
    <text evidence="1">Belongs to the peroxiredoxin family. AhpC/Prx1 subfamily.</text>
</comment>
<keyword evidence="3 8" id="KW-0575">Peroxidase</keyword>
<reference evidence="11 12" key="1">
    <citation type="journal article" date="2011" name="J. Bacteriol.">
        <title>Complete genome sequence of the cellulose-degrading bacterium Cellulosilyticum lentocellum.</title>
        <authorList>
            <consortium name="US DOE Joint Genome Institute"/>
            <person name="Miller D.A."/>
            <person name="Suen G."/>
            <person name="Bruce D."/>
            <person name="Copeland A."/>
            <person name="Cheng J.F."/>
            <person name="Detter C."/>
            <person name="Goodwin L.A."/>
            <person name="Han C.S."/>
            <person name="Hauser L.J."/>
            <person name="Land M.L."/>
            <person name="Lapidus A."/>
            <person name="Lucas S."/>
            <person name="Meincke L."/>
            <person name="Pitluck S."/>
            <person name="Tapia R."/>
            <person name="Teshima H."/>
            <person name="Woyke T."/>
            <person name="Fox B.G."/>
            <person name="Angert E.R."/>
            <person name="Currie C.R."/>
        </authorList>
    </citation>
    <scope>NUCLEOTIDE SEQUENCE [LARGE SCALE GENOMIC DNA]</scope>
    <source>
        <strain evidence="12">ATCC 49066 / DSM 5427 / NCIMB 11756 / RHM5</strain>
    </source>
</reference>
<dbReference type="KEGG" id="cle:Clole_1280"/>
<evidence type="ECO:0000256" key="7">
    <source>
        <dbReference type="ARBA" id="ARBA00025719"/>
    </source>
</evidence>
<dbReference type="NCBIfam" id="NF009668">
    <property type="entry name" value="PRK13189.1"/>
    <property type="match status" value="1"/>
</dbReference>
<keyword evidence="2 8" id="KW-0963">Cytoplasm</keyword>
<keyword evidence="4 8" id="KW-0049">Antioxidant</keyword>
<accession>F2JHA9</accession>
<dbReference type="FunFam" id="3.40.30.10:FF:000011">
    <property type="entry name" value="Peroxiredoxin PRX1"/>
    <property type="match status" value="1"/>
</dbReference>
<evidence type="ECO:0000256" key="3">
    <source>
        <dbReference type="ARBA" id="ARBA00022559"/>
    </source>
</evidence>
<dbReference type="SUPFAM" id="SSF52833">
    <property type="entry name" value="Thioredoxin-like"/>
    <property type="match status" value="1"/>
</dbReference>
<evidence type="ECO:0000256" key="5">
    <source>
        <dbReference type="ARBA" id="ARBA00023002"/>
    </source>
</evidence>
<dbReference type="HOGENOM" id="CLU_042529_4_4_9"/>
<organism evidence="11 12">
    <name type="scientific">Cellulosilyticum lentocellum (strain ATCC 49066 / DSM 5427 / NCIMB 11756 / RHM5)</name>
    <name type="common">Clostridium lentocellum</name>
    <dbReference type="NCBI Taxonomy" id="642492"/>
    <lineage>
        <taxon>Bacteria</taxon>
        <taxon>Bacillati</taxon>
        <taxon>Bacillota</taxon>
        <taxon>Clostridia</taxon>
        <taxon>Lachnospirales</taxon>
        <taxon>Cellulosilyticaceae</taxon>
        <taxon>Cellulosilyticum</taxon>
    </lineage>
</organism>
<dbReference type="PROSITE" id="PS51352">
    <property type="entry name" value="THIOREDOXIN_2"/>
    <property type="match status" value="1"/>
</dbReference>
<dbReference type="PIRSF" id="PIRSF000239">
    <property type="entry name" value="AHPC"/>
    <property type="match status" value="1"/>
</dbReference>
<dbReference type="PANTHER" id="PTHR10681">
    <property type="entry name" value="THIOREDOXIN PEROXIDASE"/>
    <property type="match status" value="1"/>
</dbReference>
<evidence type="ECO:0000256" key="8">
    <source>
        <dbReference type="HAMAP-Rule" id="MF_00401"/>
    </source>
</evidence>
<evidence type="ECO:0000256" key="9">
    <source>
        <dbReference type="PIRSR" id="PIRSR000239-1"/>
    </source>
</evidence>